<reference evidence="10" key="1">
    <citation type="submission" date="2025-08" db="UniProtKB">
        <authorList>
            <consortium name="RefSeq"/>
        </authorList>
    </citation>
    <scope>IDENTIFICATION</scope>
    <source>
        <tissue evidence="10">Sperm</tissue>
    </source>
</reference>
<keyword evidence="3" id="KW-0809">Transit peptide</keyword>
<evidence type="ECO:0000256" key="1">
    <source>
        <dbReference type="ARBA" id="ARBA00004173"/>
    </source>
</evidence>
<evidence type="ECO:0000313" key="10">
    <source>
        <dbReference type="RefSeq" id="XP_032806198.1"/>
    </source>
</evidence>
<keyword evidence="9" id="KW-1185">Reference proteome</keyword>
<dbReference type="Pfam" id="PF01632">
    <property type="entry name" value="Ribosomal_L35p"/>
    <property type="match status" value="1"/>
</dbReference>
<keyword evidence="5" id="KW-0496">Mitochondrion</keyword>
<name>A0AAJ7WRN1_PETMA</name>
<dbReference type="PANTHER" id="PTHR15909">
    <property type="entry name" value="39S RIBOSOMAL PROTEIN L35, MITOCHONDRIAL"/>
    <property type="match status" value="1"/>
</dbReference>
<keyword evidence="4 10" id="KW-0689">Ribosomal protein</keyword>
<evidence type="ECO:0000256" key="7">
    <source>
        <dbReference type="ARBA" id="ARBA00035273"/>
    </source>
</evidence>
<evidence type="ECO:0000256" key="5">
    <source>
        <dbReference type="ARBA" id="ARBA00023128"/>
    </source>
</evidence>
<dbReference type="InterPro" id="IPR021137">
    <property type="entry name" value="Ribosomal_bL35-like"/>
</dbReference>
<dbReference type="InterPro" id="IPR037229">
    <property type="entry name" value="Ribosomal_bL35_sf"/>
</dbReference>
<evidence type="ECO:0000256" key="4">
    <source>
        <dbReference type="ARBA" id="ARBA00022980"/>
    </source>
</evidence>
<dbReference type="GeneID" id="116940458"/>
<evidence type="ECO:0000256" key="2">
    <source>
        <dbReference type="ARBA" id="ARBA00006598"/>
    </source>
</evidence>
<organism evidence="9 10">
    <name type="scientific">Petromyzon marinus</name>
    <name type="common">Sea lamprey</name>
    <dbReference type="NCBI Taxonomy" id="7757"/>
    <lineage>
        <taxon>Eukaryota</taxon>
        <taxon>Metazoa</taxon>
        <taxon>Chordata</taxon>
        <taxon>Craniata</taxon>
        <taxon>Vertebrata</taxon>
        <taxon>Cyclostomata</taxon>
        <taxon>Hyperoartia</taxon>
        <taxon>Petromyzontiformes</taxon>
        <taxon>Petromyzontidae</taxon>
        <taxon>Petromyzon</taxon>
    </lineage>
</organism>
<dbReference type="KEGG" id="pmrn:116940458"/>
<dbReference type="Proteomes" id="UP001318040">
    <property type="component" value="Chromosome 9"/>
</dbReference>
<comment type="subcellular location">
    <subcellularLocation>
        <location evidence="1">Mitochondrion</location>
    </subcellularLocation>
</comment>
<protein>
    <recommendedName>
        <fullName evidence="7">Large ribosomal subunit protein bL35m</fullName>
    </recommendedName>
    <alternativeName>
        <fullName evidence="8">39S ribosomal protein L35, mitochondrial</fullName>
    </alternativeName>
</protein>
<keyword evidence="6" id="KW-0687">Ribonucleoprotein</keyword>
<dbReference type="Gene3D" id="4.10.410.60">
    <property type="match status" value="1"/>
</dbReference>
<dbReference type="InterPro" id="IPR019338">
    <property type="entry name" value="Ribosomal_bL35m"/>
</dbReference>
<gene>
    <name evidence="10" type="primary">MRPL35</name>
</gene>
<dbReference type="GO" id="GO:0005739">
    <property type="term" value="C:mitochondrion"/>
    <property type="evidence" value="ECO:0007669"/>
    <property type="project" value="UniProtKB-SubCell"/>
</dbReference>
<proteinExistence type="inferred from homology"/>
<evidence type="ECO:0000256" key="6">
    <source>
        <dbReference type="ARBA" id="ARBA00023274"/>
    </source>
</evidence>
<dbReference type="GO" id="GO:0005840">
    <property type="term" value="C:ribosome"/>
    <property type="evidence" value="ECO:0007669"/>
    <property type="project" value="UniProtKB-KW"/>
</dbReference>
<dbReference type="CTD" id="51318"/>
<dbReference type="PANTHER" id="PTHR15909:SF0">
    <property type="entry name" value="LARGE RIBOSOMAL SUBUNIT PROTEIN BL35M"/>
    <property type="match status" value="1"/>
</dbReference>
<dbReference type="GO" id="GO:0006412">
    <property type="term" value="P:translation"/>
    <property type="evidence" value="ECO:0007669"/>
    <property type="project" value="InterPro"/>
</dbReference>
<dbReference type="RefSeq" id="XP_032806198.1">
    <property type="nucleotide sequence ID" value="XM_032950307.1"/>
</dbReference>
<dbReference type="AlphaFoldDB" id="A0AAJ7WRN1"/>
<sequence>MAAPVVCRSAAGLLRAGLPAARRALCRRVLSVPNVRGPLLALPAAQPSPVGVHLRGLSTLLSGLRIGTAVSPSTQASIGALRVLGQNKVTGTLGQPPRRSLIYFSKGRGKRKTVKAVVKRFLRLDCGLWLRRQAGCKKRLWKKRKPRIRRLRQHVLCNKWQSKLLDKMVTDFWKRRKWYENDPYQLYHERTNFRA</sequence>
<dbReference type="SUPFAM" id="SSF143034">
    <property type="entry name" value="L35p-like"/>
    <property type="match status" value="1"/>
</dbReference>
<evidence type="ECO:0000313" key="9">
    <source>
        <dbReference type="Proteomes" id="UP001318040"/>
    </source>
</evidence>
<dbReference type="GO" id="GO:1990904">
    <property type="term" value="C:ribonucleoprotein complex"/>
    <property type="evidence" value="ECO:0007669"/>
    <property type="project" value="UniProtKB-KW"/>
</dbReference>
<comment type="similarity">
    <text evidence="2">Belongs to the bacterial ribosomal protein bL35 family.</text>
</comment>
<evidence type="ECO:0000256" key="3">
    <source>
        <dbReference type="ARBA" id="ARBA00022946"/>
    </source>
</evidence>
<evidence type="ECO:0000256" key="8">
    <source>
        <dbReference type="ARBA" id="ARBA00035418"/>
    </source>
</evidence>
<accession>A0AAJ7WRN1</accession>
<dbReference type="GO" id="GO:0003735">
    <property type="term" value="F:structural constituent of ribosome"/>
    <property type="evidence" value="ECO:0007669"/>
    <property type="project" value="InterPro"/>
</dbReference>